<dbReference type="InterPro" id="IPR005564">
    <property type="entry name" value="Major_capsid_GpE"/>
</dbReference>
<dbReference type="InterPro" id="IPR053738">
    <property type="entry name" value="Lambda_capsid_assembly"/>
</dbReference>
<name>A0A0F9CQN3_9ZZZZ</name>
<evidence type="ECO:0008006" key="2">
    <source>
        <dbReference type="Google" id="ProtNLM"/>
    </source>
</evidence>
<dbReference type="Pfam" id="PF03864">
    <property type="entry name" value="Phage_cap_E"/>
    <property type="match status" value="1"/>
</dbReference>
<feature type="non-terminal residue" evidence="1">
    <location>
        <position position="1"/>
    </location>
</feature>
<dbReference type="EMBL" id="LAZR01035001">
    <property type="protein sequence ID" value="KKL28707.1"/>
    <property type="molecule type" value="Genomic_DNA"/>
</dbReference>
<proteinExistence type="predicted"/>
<dbReference type="AlphaFoldDB" id="A0A0F9CQN3"/>
<reference evidence="1" key="1">
    <citation type="journal article" date="2015" name="Nature">
        <title>Complex archaea that bridge the gap between prokaryotes and eukaryotes.</title>
        <authorList>
            <person name="Spang A."/>
            <person name="Saw J.H."/>
            <person name="Jorgensen S.L."/>
            <person name="Zaremba-Niedzwiedzka K."/>
            <person name="Martijn J."/>
            <person name="Lind A.E."/>
            <person name="van Eijk R."/>
            <person name="Schleper C."/>
            <person name="Guy L."/>
            <person name="Ettema T.J."/>
        </authorList>
    </citation>
    <scope>NUCLEOTIDE SEQUENCE</scope>
</reference>
<dbReference type="Gene3D" id="3.90.1690.10">
    <property type="entry name" value="phage-related protein like domain"/>
    <property type="match status" value="1"/>
</dbReference>
<evidence type="ECO:0000313" key="1">
    <source>
        <dbReference type="EMBL" id="KKL28707.1"/>
    </source>
</evidence>
<accession>A0A0F9CQN3</accession>
<organism evidence="1">
    <name type="scientific">marine sediment metagenome</name>
    <dbReference type="NCBI Taxonomy" id="412755"/>
    <lineage>
        <taxon>unclassified sequences</taxon>
        <taxon>metagenomes</taxon>
        <taxon>ecological metagenomes</taxon>
    </lineage>
</organism>
<sequence length="305" mass="33302">AMGYRPEGMIADMIFPVVNVGKQSDLFPVFSRARRLRAQSTLRARGTPAKMVDEPVGSSTYFANNYALKAGVFLEDRANADPILLDEIINGRTRLVMDDLFLDWELRVANLVTSGSNVGSFTAVSSAWDGAGDPIGDLNTAIDNVQDTTGKRPTRVVMGLAAWKSFRRDSTVRNLIFGTNNGGGFASRAQVMDLFELDELLIGGAYVNTGEEFAGAPAINAGEVISQIWNDDVLIYHAPPTPSRDTPSLGYSFRWAAPGLPNMQVERHPFDTKTKSEEIEVGYYQDELITGAEYGFLLESVNSST</sequence>
<comment type="caution">
    <text evidence="1">The sequence shown here is derived from an EMBL/GenBank/DDBJ whole genome shotgun (WGS) entry which is preliminary data.</text>
</comment>
<gene>
    <name evidence="1" type="ORF">LCGC14_2372430</name>
</gene>
<protein>
    <recommendedName>
        <fullName evidence="2">Major capsid protein</fullName>
    </recommendedName>
</protein>